<sequence length="499" mass="56486">MGNMISIAKTIVESSELSTTYATNGDISLNAASQVKLRSTEKIIYDQYKAPATKEKELKKFLVHFRRPADYKGEYGFDWLRDEYIYAINYIERDNNNQPCNSTMPLVSDVAAAKKEYLKDVKSPVKPYGVDYYPAWLSLFPYTSSQQFKYGSSMNKDGARLDLELEEIEEVISDGTEIIFESKNPNLKITPQKVNIAALMGSGQQTRFRPGGVKVKYYTLKGAVTVVNANAPLQQHEEIKVFAKLGNKKEEVGKLMVYNNHVIPKMELILVKVGTQANSLPAIDQQLVKDIEYQFKRGSYNQALIRAEIKTDTIFETGVLPLTDHDVTSYWNNVLGGAASFNEQQFLEEVIKLYEKYGQHKPNGGRINADANKRTYIFLTDLPAGFNGIAAAANGDVIKEFVWGNAFVVFLKGLNQRRTLLHEAGHSLGLQHTFSAGQPTAGLKPPPYTFYQGHTDNIMDYTWQTNGNLNPYNAKDNMRSFFKFQWDIMRQDRSLILNY</sequence>
<dbReference type="Pfam" id="PF16313">
    <property type="entry name" value="DUF4953"/>
    <property type="match status" value="1"/>
</dbReference>
<evidence type="ECO:0000259" key="1">
    <source>
        <dbReference type="Pfam" id="PF16313"/>
    </source>
</evidence>
<organism evidence="2 3">
    <name type="scientific">Chitinophaga ginsengisegetis</name>
    <dbReference type="NCBI Taxonomy" id="393003"/>
    <lineage>
        <taxon>Bacteria</taxon>
        <taxon>Pseudomonadati</taxon>
        <taxon>Bacteroidota</taxon>
        <taxon>Chitinophagia</taxon>
        <taxon>Chitinophagales</taxon>
        <taxon>Chitinophagaceae</taxon>
        <taxon>Chitinophaga</taxon>
    </lineage>
</organism>
<dbReference type="STRING" id="393003.SAMN05660461_3565"/>
<keyword evidence="3" id="KW-1185">Reference proteome</keyword>
<dbReference type="Proteomes" id="UP000190166">
    <property type="component" value="Unassembled WGS sequence"/>
</dbReference>
<dbReference type="GO" id="GO:0008237">
    <property type="term" value="F:metallopeptidase activity"/>
    <property type="evidence" value="ECO:0007669"/>
    <property type="project" value="InterPro"/>
</dbReference>
<dbReference type="Gene3D" id="3.40.390.10">
    <property type="entry name" value="Collagenase (Catalytic Domain)"/>
    <property type="match status" value="1"/>
</dbReference>
<evidence type="ECO:0000313" key="3">
    <source>
        <dbReference type="Proteomes" id="UP000190166"/>
    </source>
</evidence>
<dbReference type="InterPro" id="IPR032534">
    <property type="entry name" value="EcxA_zinc-bd"/>
</dbReference>
<reference evidence="2 3" key="1">
    <citation type="submission" date="2017-02" db="EMBL/GenBank/DDBJ databases">
        <authorList>
            <person name="Peterson S.W."/>
        </authorList>
    </citation>
    <scope>NUCLEOTIDE SEQUENCE [LARGE SCALE GENOMIC DNA]</scope>
    <source>
        <strain evidence="2 3">DSM 18108</strain>
    </source>
</reference>
<dbReference type="EMBL" id="FUZZ01000002">
    <property type="protein sequence ID" value="SKD06807.1"/>
    <property type="molecule type" value="Genomic_DNA"/>
</dbReference>
<evidence type="ECO:0000313" key="2">
    <source>
        <dbReference type="EMBL" id="SKD06807.1"/>
    </source>
</evidence>
<dbReference type="SUPFAM" id="SSF55486">
    <property type="entry name" value="Metalloproteases ('zincins'), catalytic domain"/>
    <property type="match status" value="1"/>
</dbReference>
<feature type="domain" description="EcxA zinc-binding" evidence="1">
    <location>
        <begin position="419"/>
        <end position="463"/>
    </location>
</feature>
<dbReference type="InterPro" id="IPR024079">
    <property type="entry name" value="MetalloPept_cat_dom_sf"/>
</dbReference>
<protein>
    <recommendedName>
        <fullName evidence="1">EcxA zinc-binding domain-containing protein</fullName>
    </recommendedName>
</protein>
<proteinExistence type="predicted"/>
<accession>A0A1T5P2G4</accession>
<gene>
    <name evidence="2" type="ORF">SAMN05660461_3565</name>
</gene>
<name>A0A1T5P2G4_9BACT</name>
<dbReference type="RefSeq" id="WP_079470828.1">
    <property type="nucleotide sequence ID" value="NZ_FUZZ01000002.1"/>
</dbReference>
<dbReference type="AlphaFoldDB" id="A0A1T5P2G4"/>